<dbReference type="KEGG" id="jli:EXU32_02790"/>
<dbReference type="EMBL" id="CP036164">
    <property type="protein sequence ID" value="QBF45287.1"/>
    <property type="molecule type" value="Genomic_DNA"/>
</dbReference>
<keyword evidence="1" id="KW-0812">Transmembrane</keyword>
<dbReference type="PANTHER" id="PTHR23028:SF53">
    <property type="entry name" value="ACYL_TRANSF_3 DOMAIN-CONTAINING PROTEIN"/>
    <property type="match status" value="1"/>
</dbReference>
<feature type="transmembrane region" description="Helical" evidence="1">
    <location>
        <begin position="212"/>
        <end position="229"/>
    </location>
</feature>
<accession>A0A4P6MU66</accession>
<protein>
    <submittedName>
        <fullName evidence="3">Acyltransferase</fullName>
    </submittedName>
</protein>
<proteinExistence type="predicted"/>
<feature type="transmembrane region" description="Helical" evidence="1">
    <location>
        <begin position="128"/>
        <end position="145"/>
    </location>
</feature>
<feature type="transmembrane region" description="Helical" evidence="1">
    <location>
        <begin position="274"/>
        <end position="298"/>
    </location>
</feature>
<keyword evidence="1" id="KW-0472">Membrane</keyword>
<dbReference type="AlphaFoldDB" id="A0A4P6MU66"/>
<reference evidence="3 4" key="1">
    <citation type="submission" date="2019-02" db="EMBL/GenBank/DDBJ databases">
        <title>Genomic data mining of an Antarctic deep-sea actinobacterium, Janibacterlimosus P3-3-X1.</title>
        <authorList>
            <person name="Liao L."/>
            <person name="Chen B."/>
        </authorList>
    </citation>
    <scope>NUCLEOTIDE SEQUENCE [LARGE SCALE GENOMIC DNA]</scope>
    <source>
        <strain evidence="3 4">P3-3-X1</strain>
    </source>
</reference>
<organism evidence="3 4">
    <name type="scientific">Janibacter limosus</name>
    <dbReference type="NCBI Taxonomy" id="53458"/>
    <lineage>
        <taxon>Bacteria</taxon>
        <taxon>Bacillati</taxon>
        <taxon>Actinomycetota</taxon>
        <taxon>Actinomycetes</taxon>
        <taxon>Micrococcales</taxon>
        <taxon>Intrasporangiaceae</taxon>
        <taxon>Janibacter</taxon>
    </lineage>
</organism>
<name>A0A4P6MU66_9MICO</name>
<dbReference type="PANTHER" id="PTHR23028">
    <property type="entry name" value="ACETYLTRANSFERASE"/>
    <property type="match status" value="1"/>
</dbReference>
<keyword evidence="4" id="KW-1185">Reference proteome</keyword>
<dbReference type="Proteomes" id="UP000290408">
    <property type="component" value="Chromosome"/>
</dbReference>
<dbReference type="OrthoDB" id="3404679at2"/>
<evidence type="ECO:0000259" key="2">
    <source>
        <dbReference type="Pfam" id="PF01757"/>
    </source>
</evidence>
<keyword evidence="3" id="KW-0808">Transferase</keyword>
<evidence type="ECO:0000313" key="3">
    <source>
        <dbReference type="EMBL" id="QBF45287.1"/>
    </source>
</evidence>
<dbReference type="Pfam" id="PF01757">
    <property type="entry name" value="Acyl_transf_3"/>
    <property type="match status" value="1"/>
</dbReference>
<feature type="domain" description="Acyltransferase 3" evidence="2">
    <location>
        <begin position="36"/>
        <end position="347"/>
    </location>
</feature>
<gene>
    <name evidence="3" type="ORF">EXU32_02790</name>
</gene>
<feature type="transmembrane region" description="Helical" evidence="1">
    <location>
        <begin position="241"/>
        <end position="262"/>
    </location>
</feature>
<feature type="transmembrane region" description="Helical" evidence="1">
    <location>
        <begin position="40"/>
        <end position="56"/>
    </location>
</feature>
<feature type="transmembrane region" description="Helical" evidence="1">
    <location>
        <begin position="182"/>
        <end position="200"/>
    </location>
</feature>
<dbReference type="GO" id="GO:0009103">
    <property type="term" value="P:lipopolysaccharide biosynthetic process"/>
    <property type="evidence" value="ECO:0007669"/>
    <property type="project" value="TreeGrafter"/>
</dbReference>
<evidence type="ECO:0000256" key="1">
    <source>
        <dbReference type="SAM" id="Phobius"/>
    </source>
</evidence>
<feature type="transmembrane region" description="Helical" evidence="1">
    <location>
        <begin position="104"/>
        <end position="122"/>
    </location>
</feature>
<dbReference type="InterPro" id="IPR050879">
    <property type="entry name" value="Acyltransferase_3"/>
</dbReference>
<sequence length="387" mass="42344">MQAAWQHSHSNSASLSRTSSYSSLVTAGPSARTYWPGLDGLRGIAALAVIIFHAGLGPAVNGYVGVDVFFALSGFLITSLLLVEAQRHGRIRLLRFYTRRMLRLWPALVATCILVIAAAAATGQLSEAAPGTLAVLFYLGNWWMYTGRSAPLLDHTWTLAIEEHFYAVWPVLLIGLCSRRRALRAFAVIAAVVGVALIFTPWPEPITDVRGTYLRGFPIIWGSLLAWVVSRRREATSSRALGTIGNGALLVLLGVLLIPWTLPERWLTGPSSGTGILSLFVLAGIVLSPRSAAATLLAWPPLRWAGTRSYGLYLYHFPVLQVLRHHVQVGPEWFRMVVGIMATIIIAEASFRWLEAPFLRLKDRLGRHTASVPNLPLGPRTATDSRG</sequence>
<dbReference type="GO" id="GO:0016747">
    <property type="term" value="F:acyltransferase activity, transferring groups other than amino-acyl groups"/>
    <property type="evidence" value="ECO:0007669"/>
    <property type="project" value="InterPro"/>
</dbReference>
<dbReference type="GO" id="GO:0016020">
    <property type="term" value="C:membrane"/>
    <property type="evidence" value="ECO:0007669"/>
    <property type="project" value="TreeGrafter"/>
</dbReference>
<feature type="transmembrane region" description="Helical" evidence="1">
    <location>
        <begin position="62"/>
        <end position="83"/>
    </location>
</feature>
<dbReference type="InterPro" id="IPR002656">
    <property type="entry name" value="Acyl_transf_3_dom"/>
</dbReference>
<keyword evidence="1" id="KW-1133">Transmembrane helix</keyword>
<evidence type="ECO:0000313" key="4">
    <source>
        <dbReference type="Proteomes" id="UP000290408"/>
    </source>
</evidence>
<keyword evidence="3" id="KW-0012">Acyltransferase</keyword>